<keyword evidence="2" id="KW-1185">Reference proteome</keyword>
<evidence type="ECO:0000313" key="1">
    <source>
        <dbReference type="EMBL" id="MDG6896215.1"/>
    </source>
</evidence>
<protein>
    <submittedName>
        <fullName evidence="1">Uncharacterized protein</fullName>
    </submittedName>
</protein>
<accession>A0A9X4PIZ1</accession>
<reference evidence="1" key="1">
    <citation type="submission" date="2016-03" db="EMBL/GenBank/DDBJ databases">
        <title>Co-evolution between Pasteurellaceae and their hosts.</title>
        <authorList>
            <person name="Hansen M.J."/>
            <person name="Bojesen A.M."/>
            <person name="Planet P."/>
        </authorList>
    </citation>
    <scope>NUCLEOTIDE SEQUENCE</scope>
    <source>
        <strain evidence="1">146/S8/89</strain>
    </source>
</reference>
<proteinExistence type="predicted"/>
<evidence type="ECO:0000313" key="2">
    <source>
        <dbReference type="Proteomes" id="UP001155500"/>
    </source>
</evidence>
<gene>
    <name evidence="1" type="ORF">A6A20_11455</name>
</gene>
<dbReference type="RefSeq" id="WP_279573566.1">
    <property type="nucleotide sequence ID" value="NZ_LWID01000001.1"/>
</dbReference>
<name>A0A9X4PIZ1_9PAST</name>
<comment type="caution">
    <text evidence="1">The sequence shown here is derived from an EMBL/GenBank/DDBJ whole genome shotgun (WGS) entry which is preliminary data.</text>
</comment>
<dbReference type="EMBL" id="LWID01000001">
    <property type="protein sequence ID" value="MDG6896215.1"/>
    <property type="molecule type" value="Genomic_DNA"/>
</dbReference>
<organism evidence="1 2">
    <name type="scientific">Volucribacter amazonae</name>
    <dbReference type="NCBI Taxonomy" id="256731"/>
    <lineage>
        <taxon>Bacteria</taxon>
        <taxon>Pseudomonadati</taxon>
        <taxon>Pseudomonadota</taxon>
        <taxon>Gammaproteobacteria</taxon>
        <taxon>Pasteurellales</taxon>
        <taxon>Pasteurellaceae</taxon>
        <taxon>Volucribacter</taxon>
    </lineage>
</organism>
<sequence>MNVNALAVKHNLSVKKDKGLIERYELTNYWGTSNSLAERIIRYYDTDINRDEIKFEVFFDL</sequence>
<dbReference type="AlphaFoldDB" id="A0A9X4PIZ1"/>
<dbReference type="Proteomes" id="UP001155500">
    <property type="component" value="Unassembled WGS sequence"/>
</dbReference>